<feature type="transmembrane region" description="Helical" evidence="6">
    <location>
        <begin position="166"/>
        <end position="186"/>
    </location>
</feature>
<comment type="subcellular location">
    <subcellularLocation>
        <location evidence="1">Membrane</location>
        <topology evidence="1">Multi-pass membrane protein</topology>
    </subcellularLocation>
</comment>
<evidence type="ECO:0000256" key="1">
    <source>
        <dbReference type="ARBA" id="ARBA00004141"/>
    </source>
</evidence>
<keyword evidence="5 6" id="KW-0472">Membrane</keyword>
<keyword evidence="4 6" id="KW-1133">Transmembrane helix</keyword>
<dbReference type="AlphaFoldDB" id="V9LCG1"/>
<accession>V9LCG1</accession>
<dbReference type="PANTHER" id="PTHR31258:SF1">
    <property type="entry name" value="KERATINOCYTE-ASSOCIATED PROTEIN 3"/>
    <property type="match status" value="1"/>
</dbReference>
<dbReference type="Pfam" id="PF12304">
    <property type="entry name" value="BCLP"/>
    <property type="match status" value="1"/>
</dbReference>
<evidence type="ECO:0000313" key="7">
    <source>
        <dbReference type="EMBL" id="AFP09859.1"/>
    </source>
</evidence>
<proteinExistence type="evidence at transcript level"/>
<feature type="transmembrane region" description="Helical" evidence="6">
    <location>
        <begin position="18"/>
        <end position="40"/>
    </location>
</feature>
<dbReference type="PANTHER" id="PTHR31258">
    <property type="entry name" value="KERATINOCYTE-ASSOCIATED PROTEIN 3"/>
    <property type="match status" value="1"/>
</dbReference>
<comment type="similarity">
    <text evidence="2">Belongs to the TMEM54 family.</text>
</comment>
<feature type="transmembrane region" description="Helical" evidence="6">
    <location>
        <begin position="90"/>
        <end position="116"/>
    </location>
</feature>
<feature type="transmembrane region" description="Helical" evidence="6">
    <location>
        <begin position="60"/>
        <end position="78"/>
    </location>
</feature>
<name>V9LCG1_CALMI</name>
<organism evidence="7">
    <name type="scientific">Callorhinchus milii</name>
    <name type="common">Ghost shark</name>
    <dbReference type="NCBI Taxonomy" id="7868"/>
    <lineage>
        <taxon>Eukaryota</taxon>
        <taxon>Metazoa</taxon>
        <taxon>Chordata</taxon>
        <taxon>Craniata</taxon>
        <taxon>Vertebrata</taxon>
        <taxon>Chondrichthyes</taxon>
        <taxon>Holocephali</taxon>
        <taxon>Chimaeriformes</taxon>
        <taxon>Callorhinchidae</taxon>
        <taxon>Callorhinchus</taxon>
    </lineage>
</organism>
<reference evidence="7" key="1">
    <citation type="journal article" date="2014" name="Nature">
        <title>Elephant shark genome provides unique insights into gnathostome evolution.</title>
        <authorList>
            <consortium name="International Elephant Shark Genome Sequencing Consortium"/>
            <person name="Venkatesh B."/>
            <person name="Lee A.P."/>
            <person name="Ravi V."/>
            <person name="Maurya A.K."/>
            <person name="Lian M.M."/>
            <person name="Swann J.B."/>
            <person name="Ohta Y."/>
            <person name="Flajnik M.F."/>
            <person name="Sutoh Y."/>
            <person name="Kasahara M."/>
            <person name="Hoon S."/>
            <person name="Gangu V."/>
            <person name="Roy S.W."/>
            <person name="Irimia M."/>
            <person name="Korzh V."/>
            <person name="Kondrychyn I."/>
            <person name="Lim Z.W."/>
            <person name="Tay B.H."/>
            <person name="Tohari S."/>
            <person name="Kong K.W."/>
            <person name="Ho S."/>
            <person name="Lorente-Galdos B."/>
            <person name="Quilez J."/>
            <person name="Marques-Bonet T."/>
            <person name="Raney B.J."/>
            <person name="Ingham P.W."/>
            <person name="Tay A."/>
            <person name="Hillier L.W."/>
            <person name="Minx P."/>
            <person name="Boehm T."/>
            <person name="Wilson R.K."/>
            <person name="Brenner S."/>
            <person name="Warren W.C."/>
        </authorList>
    </citation>
    <scope>NUCLEOTIDE SEQUENCE</scope>
    <source>
        <tissue evidence="7">Kidney</tissue>
    </source>
</reference>
<evidence type="ECO:0000256" key="5">
    <source>
        <dbReference type="ARBA" id="ARBA00023136"/>
    </source>
</evidence>
<evidence type="ECO:0000256" key="2">
    <source>
        <dbReference type="ARBA" id="ARBA00011030"/>
    </source>
</evidence>
<evidence type="ECO:0000256" key="6">
    <source>
        <dbReference type="SAM" id="Phobius"/>
    </source>
</evidence>
<dbReference type="InterPro" id="IPR020977">
    <property type="entry name" value="Beta-casein-like"/>
</dbReference>
<dbReference type="EMBL" id="JW877342">
    <property type="protein sequence ID" value="AFP09859.1"/>
    <property type="molecule type" value="mRNA"/>
</dbReference>
<sequence length="229" mass="24742">MGICGFDKLKGGRQLMRVGIALICVGHINFILGAIVHGTILRHISKPQDKVTAEYSVANITSVISGLLSITAGIVAILTSRNLARERLHWGLMATSLLNALVSLTCCVGLVLAISITVSNGGTNLLSGCNSTLVPAQASRAALPNDCPFDTTRIYDTTLSMWFPSMFLSAVEGALSVRCLLVALILRGVGPCSHPYTRERLEEENAEREKRRSCELQTYRLLSKADTRV</sequence>
<dbReference type="GO" id="GO:0016020">
    <property type="term" value="C:membrane"/>
    <property type="evidence" value="ECO:0007669"/>
    <property type="project" value="UniProtKB-SubCell"/>
</dbReference>
<keyword evidence="3 6" id="KW-0812">Transmembrane</keyword>
<evidence type="ECO:0000256" key="3">
    <source>
        <dbReference type="ARBA" id="ARBA00022692"/>
    </source>
</evidence>
<protein>
    <submittedName>
        <fullName evidence="7">Keratinocyte associated protein 3</fullName>
    </submittedName>
</protein>
<evidence type="ECO:0000256" key="4">
    <source>
        <dbReference type="ARBA" id="ARBA00022989"/>
    </source>
</evidence>